<feature type="non-terminal residue" evidence="1">
    <location>
        <position position="1"/>
    </location>
</feature>
<gene>
    <name evidence="1" type="ORF">BaRGS_00007867</name>
</gene>
<evidence type="ECO:0000313" key="1">
    <source>
        <dbReference type="EMBL" id="KAK7500987.1"/>
    </source>
</evidence>
<dbReference type="EMBL" id="JACVVK020000034">
    <property type="protein sequence ID" value="KAK7500987.1"/>
    <property type="molecule type" value="Genomic_DNA"/>
</dbReference>
<comment type="caution">
    <text evidence="1">The sequence shown here is derived from an EMBL/GenBank/DDBJ whole genome shotgun (WGS) entry which is preliminary data.</text>
</comment>
<organism evidence="1 2">
    <name type="scientific">Batillaria attramentaria</name>
    <dbReference type="NCBI Taxonomy" id="370345"/>
    <lineage>
        <taxon>Eukaryota</taxon>
        <taxon>Metazoa</taxon>
        <taxon>Spiralia</taxon>
        <taxon>Lophotrochozoa</taxon>
        <taxon>Mollusca</taxon>
        <taxon>Gastropoda</taxon>
        <taxon>Caenogastropoda</taxon>
        <taxon>Sorbeoconcha</taxon>
        <taxon>Cerithioidea</taxon>
        <taxon>Batillariidae</taxon>
        <taxon>Batillaria</taxon>
    </lineage>
</organism>
<reference evidence="1 2" key="1">
    <citation type="journal article" date="2023" name="Sci. Data">
        <title>Genome assembly of the Korean intertidal mud-creeper Batillaria attramentaria.</title>
        <authorList>
            <person name="Patra A.K."/>
            <person name="Ho P.T."/>
            <person name="Jun S."/>
            <person name="Lee S.J."/>
            <person name="Kim Y."/>
            <person name="Won Y.J."/>
        </authorList>
    </citation>
    <scope>NUCLEOTIDE SEQUENCE [LARGE SCALE GENOMIC DNA]</scope>
    <source>
        <strain evidence="1">Wonlab-2016</strain>
    </source>
</reference>
<keyword evidence="2" id="KW-1185">Reference proteome</keyword>
<evidence type="ECO:0000313" key="2">
    <source>
        <dbReference type="Proteomes" id="UP001519460"/>
    </source>
</evidence>
<feature type="non-terminal residue" evidence="1">
    <location>
        <position position="60"/>
    </location>
</feature>
<proteinExistence type="predicted"/>
<sequence>SKPARNRSDNRAPVTQTKFLRPLEKSRVSLASAPFLFPGHGLADFQAAVLASSKPHRGRT</sequence>
<protein>
    <submittedName>
        <fullName evidence="1">Uncharacterized protein</fullName>
    </submittedName>
</protein>
<dbReference type="Proteomes" id="UP001519460">
    <property type="component" value="Unassembled WGS sequence"/>
</dbReference>
<dbReference type="AlphaFoldDB" id="A0ABD0LN18"/>
<accession>A0ABD0LN18</accession>
<name>A0ABD0LN18_9CAEN</name>